<organism evidence="3 4">
    <name type="scientific">Leptonychotes weddellii</name>
    <name type="common">Weddell seal</name>
    <name type="synonym">Otaria weddellii</name>
    <dbReference type="NCBI Taxonomy" id="9713"/>
    <lineage>
        <taxon>Eukaryota</taxon>
        <taxon>Metazoa</taxon>
        <taxon>Chordata</taxon>
        <taxon>Craniata</taxon>
        <taxon>Vertebrata</taxon>
        <taxon>Euteleostomi</taxon>
        <taxon>Mammalia</taxon>
        <taxon>Eutheria</taxon>
        <taxon>Laurasiatheria</taxon>
        <taxon>Carnivora</taxon>
        <taxon>Caniformia</taxon>
        <taxon>Pinnipedia</taxon>
        <taxon>Phocidae</taxon>
        <taxon>Monachinae</taxon>
        <taxon>Lobodontini</taxon>
        <taxon>Leptonychotes</taxon>
    </lineage>
</organism>
<evidence type="ECO:0000259" key="2">
    <source>
        <dbReference type="PROSITE" id="PS51339"/>
    </source>
</evidence>
<dbReference type="InterPro" id="IPR022587">
    <property type="entry name" value="MTMR12-like_C"/>
</dbReference>
<dbReference type="PANTHER" id="PTHR10807:SF39">
    <property type="entry name" value="MYOTUBULARIN-RELATED PROTEIN 10"/>
    <property type="match status" value="1"/>
</dbReference>
<dbReference type="InterPro" id="IPR029021">
    <property type="entry name" value="Prot-tyrosine_phosphatase-like"/>
</dbReference>
<protein>
    <submittedName>
        <fullName evidence="4">Myotubularin-related protein 10-like</fullName>
    </submittedName>
</protein>
<sequence>MFSLRPPRPTFRSYLLPPPQTDDKINSEPKIKKLEPVLLPGEIVVNEVNFVRKCIATDTSQYDLWGKLICSNFKISFITDDPLPLQVCVICVLFYWIKDLTLSGFMNFRDYSSLSLFRAFLKHSVELVYVLESRHLSVILQEEEGRDLSCIVASLVQVMLDPHFRTITGFQSLIQKEWVMAGYQFLDRCNHLKRSEKECPLFLLFLDATWQLLEQYPAAFEFSETYLAVLYDSTRISLFGTFLFNSPHQRVKQSTEFAISKNIQLGDEKGLKFPSVWDWSLQFTAKDRTLFHNPLYIGKSTPCVQNGSVKSFKRTKKSYSSTLRGMPAAFKNGVLGDQDLVPRRNSLILPAKPEPPQHPDSRQSGLERYFTEWCSRPADLHGVLLPHVSGPRVKLWKLCYFRWLPEAQIKLGGFITAFHKLSVLADEVDALSRTLRQPRAGPPQACSPGLDKSRMYFRAGGPHDASGTPDFLSSSFPFSPVGNLCRRSISGTPLSKFLSGAKIWLSTETLVNED</sequence>
<accession>A0A7F8RLX9</accession>
<dbReference type="AlphaFoldDB" id="A0A7F8RLX9"/>
<evidence type="ECO:0000313" key="4">
    <source>
        <dbReference type="RefSeq" id="XP_030893813.1"/>
    </source>
</evidence>
<name>A0A7F8RLX9_LEPWE</name>
<dbReference type="GO" id="GO:0016020">
    <property type="term" value="C:membrane"/>
    <property type="evidence" value="ECO:0007669"/>
    <property type="project" value="TreeGrafter"/>
</dbReference>
<reference evidence="4" key="1">
    <citation type="submission" date="2025-08" db="UniProtKB">
        <authorList>
            <consortium name="RefSeq"/>
        </authorList>
    </citation>
    <scope>IDENTIFICATION</scope>
    <source>
        <tissue evidence="4">Liver</tissue>
    </source>
</reference>
<dbReference type="InterPro" id="IPR010569">
    <property type="entry name" value="Myotubularin-like_Pase_dom"/>
</dbReference>
<dbReference type="SUPFAM" id="SSF50729">
    <property type="entry name" value="PH domain-like"/>
    <property type="match status" value="1"/>
</dbReference>
<dbReference type="InterPro" id="IPR030564">
    <property type="entry name" value="Myotubularin"/>
</dbReference>
<evidence type="ECO:0000313" key="3">
    <source>
        <dbReference type="Proteomes" id="UP000245341"/>
    </source>
</evidence>
<keyword evidence="3" id="KW-1185">Reference proteome</keyword>
<feature type="domain" description="Myotubularin phosphatase" evidence="2">
    <location>
        <begin position="114"/>
        <end position="400"/>
    </location>
</feature>
<dbReference type="RefSeq" id="XP_030893813.1">
    <property type="nucleotide sequence ID" value="XM_031037953.1"/>
</dbReference>
<dbReference type="KEGG" id="lww:102739410"/>
<dbReference type="GeneID" id="102739410"/>
<evidence type="ECO:0000256" key="1">
    <source>
        <dbReference type="ARBA" id="ARBA00007471"/>
    </source>
</evidence>
<dbReference type="OrthoDB" id="271628at2759"/>
<gene>
    <name evidence="4" type="primary">LOC102739410</name>
</gene>
<comment type="similarity">
    <text evidence="1">Belongs to the protein-tyrosine phosphatase family. Non-receptor class myotubularin subfamily.</text>
</comment>
<dbReference type="GO" id="GO:0005737">
    <property type="term" value="C:cytoplasm"/>
    <property type="evidence" value="ECO:0007669"/>
    <property type="project" value="TreeGrafter"/>
</dbReference>
<dbReference type="Pfam" id="PF12578">
    <property type="entry name" value="3-PAP"/>
    <property type="match status" value="1"/>
</dbReference>
<dbReference type="PROSITE" id="PS51339">
    <property type="entry name" value="PPASE_MYOTUBULARIN"/>
    <property type="match status" value="1"/>
</dbReference>
<proteinExistence type="inferred from homology"/>
<dbReference type="Pfam" id="PF06602">
    <property type="entry name" value="Myotub-related"/>
    <property type="match status" value="1"/>
</dbReference>
<dbReference type="SUPFAM" id="SSF52799">
    <property type="entry name" value="(Phosphotyrosine protein) phosphatases II"/>
    <property type="match status" value="1"/>
</dbReference>
<dbReference type="Proteomes" id="UP000245341">
    <property type="component" value="Unplaced"/>
</dbReference>
<dbReference type="GO" id="GO:0046856">
    <property type="term" value="P:phosphatidylinositol dephosphorylation"/>
    <property type="evidence" value="ECO:0007669"/>
    <property type="project" value="TreeGrafter"/>
</dbReference>
<dbReference type="PANTHER" id="PTHR10807">
    <property type="entry name" value="MYOTUBULARIN-RELATED"/>
    <property type="match status" value="1"/>
</dbReference>